<dbReference type="EC" id="3.1.1.-" evidence="5"/>
<keyword evidence="3 4" id="KW-0443">Lipid metabolism</keyword>
<evidence type="ECO:0000256" key="4">
    <source>
        <dbReference type="PROSITE-ProRule" id="PRU01161"/>
    </source>
</evidence>
<feature type="active site" description="Proton acceptor" evidence="4">
    <location>
        <position position="216"/>
    </location>
</feature>
<dbReference type="InterPro" id="IPR002641">
    <property type="entry name" value="PNPLA_dom"/>
</dbReference>
<evidence type="ECO:0000256" key="3">
    <source>
        <dbReference type="ARBA" id="ARBA00023098"/>
    </source>
</evidence>
<dbReference type="GO" id="GO:0016042">
    <property type="term" value="P:lipid catabolic process"/>
    <property type="evidence" value="ECO:0007669"/>
    <property type="project" value="UniProtKB-UniRule"/>
</dbReference>
<name>A0A5N5HUQ1_9ROSA</name>
<dbReference type="SUPFAM" id="SSF52151">
    <property type="entry name" value="FabD/lysophospholipase-like"/>
    <property type="match status" value="1"/>
</dbReference>
<keyword evidence="8" id="KW-1185">Reference proteome</keyword>
<accession>A0A5N5HUQ1</accession>
<reference evidence="7 8" key="1">
    <citation type="submission" date="2019-09" db="EMBL/GenBank/DDBJ databases">
        <authorList>
            <person name="Ou C."/>
        </authorList>
    </citation>
    <scope>NUCLEOTIDE SEQUENCE [LARGE SCALE GENOMIC DNA]</scope>
    <source>
        <strain evidence="7">S2</strain>
        <tissue evidence="7">Leaf</tissue>
    </source>
</reference>
<comment type="function">
    <text evidence="5">Lipolytic acyl hydrolase (LAH).</text>
</comment>
<organism evidence="7 8">
    <name type="scientific">Pyrus ussuriensis x Pyrus communis</name>
    <dbReference type="NCBI Taxonomy" id="2448454"/>
    <lineage>
        <taxon>Eukaryota</taxon>
        <taxon>Viridiplantae</taxon>
        <taxon>Streptophyta</taxon>
        <taxon>Embryophyta</taxon>
        <taxon>Tracheophyta</taxon>
        <taxon>Spermatophyta</taxon>
        <taxon>Magnoliopsida</taxon>
        <taxon>eudicotyledons</taxon>
        <taxon>Gunneridae</taxon>
        <taxon>Pentapetalae</taxon>
        <taxon>rosids</taxon>
        <taxon>fabids</taxon>
        <taxon>Rosales</taxon>
        <taxon>Rosaceae</taxon>
        <taxon>Amygdaloideae</taxon>
        <taxon>Maleae</taxon>
        <taxon>Pyrus</taxon>
    </lineage>
</organism>
<keyword evidence="4 5" id="KW-0378">Hydrolase</keyword>
<dbReference type="Proteomes" id="UP000327157">
    <property type="component" value="Chromosome 12"/>
</dbReference>
<feature type="short sequence motif" description="GXSXG" evidence="4">
    <location>
        <begin position="55"/>
        <end position="59"/>
    </location>
</feature>
<comment type="domain">
    <text evidence="5">The nitrogen atoms of the two glycine residues in the GGXR motif define the oxyanion hole, and stabilize the oxyanion that forms during the nucleophilic attack by the catalytic serine during substrate cleavage.</text>
</comment>
<evidence type="ECO:0000259" key="6">
    <source>
        <dbReference type="PROSITE" id="PS51635"/>
    </source>
</evidence>
<feature type="domain" description="PNPLA" evidence="6">
    <location>
        <begin position="13"/>
        <end position="229"/>
    </location>
</feature>
<dbReference type="PANTHER" id="PTHR32176:SF116">
    <property type="entry name" value="PATATIN"/>
    <property type="match status" value="1"/>
</dbReference>
<dbReference type="PANTHER" id="PTHR32176">
    <property type="entry name" value="XYLOSE ISOMERASE"/>
    <property type="match status" value="1"/>
</dbReference>
<evidence type="ECO:0000256" key="2">
    <source>
        <dbReference type="ARBA" id="ARBA00022963"/>
    </source>
</evidence>
<dbReference type="OrthoDB" id="1658288at2759"/>
<dbReference type="AlphaFoldDB" id="A0A5N5HUQ1"/>
<reference evidence="8" key="2">
    <citation type="submission" date="2019-10" db="EMBL/GenBank/DDBJ databases">
        <title>A de novo genome assembly of a pear dwarfing rootstock.</title>
        <authorList>
            <person name="Wang F."/>
            <person name="Wang J."/>
            <person name="Li S."/>
            <person name="Zhang Y."/>
            <person name="Fang M."/>
            <person name="Ma L."/>
            <person name="Zhao Y."/>
            <person name="Jiang S."/>
        </authorList>
    </citation>
    <scope>NUCLEOTIDE SEQUENCE [LARGE SCALE GENOMIC DNA]</scope>
</reference>
<dbReference type="GO" id="GO:0047372">
    <property type="term" value="F:monoacylglycerol lipase activity"/>
    <property type="evidence" value="ECO:0007669"/>
    <property type="project" value="TreeGrafter"/>
</dbReference>
<sequence length="386" mass="43532">MVIMIDGRKFTTILSIDGGVRGIIRATMLAFLESELQKLDGKDARIAYYFDYIAGTSTGGLVTAMITTPNDKKQPLFEAHELKKFYFDENPYIFPHEPTQTAQIIPEWLEIWAGWVGQKVEKVAEVLSWVEKETLRPKYEGSVLRDRIRKIVGKTRLHETITNVIIPSYDIKFLQPVDVLLADVCIGTSAAPYYLPSYHFKHTPSRGLPREFNLIDGGVAANNPSAKGMSPSKNVAHCLKNIDSSKLLVLSLGTGSLKRDEKLEVKQDEPWGIFQWFVGPKDTTPLLDVLTTATEDMVDIYMSAFFNVSGYIDNYLRIQDDSLKYTEAVLDDSRKENLEHLEKIGNQLLEKPFSALNLETGLLEPINNTFKYKDALAQGRQTSSSR</sequence>
<dbReference type="PROSITE" id="PS51635">
    <property type="entry name" value="PNPLA"/>
    <property type="match status" value="1"/>
</dbReference>
<dbReference type="Gene3D" id="3.40.1090.10">
    <property type="entry name" value="Cytosolic phospholipase A2 catalytic domain"/>
    <property type="match status" value="1"/>
</dbReference>
<dbReference type="GO" id="GO:0004620">
    <property type="term" value="F:phospholipase activity"/>
    <property type="evidence" value="ECO:0007669"/>
    <property type="project" value="TreeGrafter"/>
</dbReference>
<evidence type="ECO:0000256" key="1">
    <source>
        <dbReference type="ARBA" id="ARBA00010240"/>
    </source>
</evidence>
<comment type="caution">
    <text evidence="7">The sequence shown here is derived from an EMBL/GenBank/DDBJ whole genome shotgun (WGS) entry which is preliminary data.</text>
</comment>
<dbReference type="InterPro" id="IPR016035">
    <property type="entry name" value="Acyl_Trfase/lysoPLipase"/>
</dbReference>
<comment type="similarity">
    <text evidence="1 5">Belongs to the patatin family.</text>
</comment>
<evidence type="ECO:0000256" key="5">
    <source>
        <dbReference type="RuleBase" id="RU361262"/>
    </source>
</evidence>
<feature type="active site" description="Nucleophile" evidence="4">
    <location>
        <position position="57"/>
    </location>
</feature>
<dbReference type="EMBL" id="SMOL01000143">
    <property type="protein sequence ID" value="KAB2629902.1"/>
    <property type="molecule type" value="Genomic_DNA"/>
</dbReference>
<protein>
    <recommendedName>
        <fullName evidence="5">Patatin</fullName>
        <ecNumber evidence="5">3.1.1.-</ecNumber>
    </recommendedName>
</protein>
<evidence type="ECO:0000313" key="8">
    <source>
        <dbReference type="Proteomes" id="UP000327157"/>
    </source>
</evidence>
<evidence type="ECO:0000313" key="7">
    <source>
        <dbReference type="EMBL" id="KAB2629902.1"/>
    </source>
</evidence>
<reference evidence="7 8" key="3">
    <citation type="submission" date="2019-11" db="EMBL/GenBank/DDBJ databases">
        <title>A de novo genome assembly of a pear dwarfing rootstock.</title>
        <authorList>
            <person name="Wang F."/>
            <person name="Wang J."/>
            <person name="Li S."/>
            <person name="Zhang Y."/>
            <person name="Fang M."/>
            <person name="Ma L."/>
            <person name="Zhao Y."/>
            <person name="Jiang S."/>
        </authorList>
    </citation>
    <scope>NUCLEOTIDE SEQUENCE [LARGE SCALE GENOMIC DNA]</scope>
    <source>
        <strain evidence="7">S2</strain>
        <tissue evidence="7">Leaf</tissue>
    </source>
</reference>
<keyword evidence="2 4" id="KW-0442">Lipid degradation</keyword>
<dbReference type="Pfam" id="PF01734">
    <property type="entry name" value="Patatin"/>
    <property type="match status" value="1"/>
</dbReference>
<proteinExistence type="inferred from homology"/>
<feature type="short sequence motif" description="DGA/G" evidence="4">
    <location>
        <begin position="216"/>
        <end position="218"/>
    </location>
</feature>
<gene>
    <name evidence="7" type="ORF">D8674_007421</name>
</gene>
<comment type="caution">
    <text evidence="4">Lacks conserved residue(s) required for the propagation of feature annotation.</text>
</comment>